<comment type="subcellular location">
    <subcellularLocation>
        <location evidence="1">Cell membrane</location>
        <topology evidence="1">Multi-pass membrane protein</topology>
    </subcellularLocation>
</comment>
<dbReference type="AlphaFoldDB" id="A0A840IX64"/>
<evidence type="ECO:0000313" key="9">
    <source>
        <dbReference type="EMBL" id="MBB4685802.1"/>
    </source>
</evidence>
<feature type="transmembrane region" description="Helical" evidence="8">
    <location>
        <begin position="322"/>
        <end position="340"/>
    </location>
</feature>
<dbReference type="GO" id="GO:0033214">
    <property type="term" value="P:siderophore-iron import into cell"/>
    <property type="evidence" value="ECO:0007669"/>
    <property type="project" value="TreeGrafter"/>
</dbReference>
<dbReference type="PANTHER" id="PTHR30472">
    <property type="entry name" value="FERRIC ENTEROBACTIN TRANSPORT SYSTEM PERMEASE PROTEIN"/>
    <property type="match status" value="1"/>
</dbReference>
<feature type="transmembrane region" description="Helical" evidence="8">
    <location>
        <begin position="254"/>
        <end position="280"/>
    </location>
</feature>
<dbReference type="RefSeq" id="WP_184780773.1">
    <property type="nucleotide sequence ID" value="NZ_JACHMG010000001.1"/>
</dbReference>
<keyword evidence="4" id="KW-1003">Cell membrane</keyword>
<dbReference type="SUPFAM" id="SSF81345">
    <property type="entry name" value="ABC transporter involved in vitamin B12 uptake, BtuC"/>
    <property type="match status" value="1"/>
</dbReference>
<evidence type="ECO:0000256" key="8">
    <source>
        <dbReference type="SAM" id="Phobius"/>
    </source>
</evidence>
<dbReference type="Pfam" id="PF01032">
    <property type="entry name" value="FecCD"/>
    <property type="match status" value="1"/>
</dbReference>
<keyword evidence="7 8" id="KW-0472">Membrane</keyword>
<comment type="similarity">
    <text evidence="2">Belongs to the binding-protein-dependent transport system permease family. FecCD subfamily.</text>
</comment>
<organism evidence="9 10">
    <name type="scientific">Amycolatopsis jiangsuensis</name>
    <dbReference type="NCBI Taxonomy" id="1181879"/>
    <lineage>
        <taxon>Bacteria</taxon>
        <taxon>Bacillati</taxon>
        <taxon>Actinomycetota</taxon>
        <taxon>Actinomycetes</taxon>
        <taxon>Pseudonocardiales</taxon>
        <taxon>Pseudonocardiaceae</taxon>
        <taxon>Amycolatopsis</taxon>
    </lineage>
</organism>
<feature type="transmembrane region" description="Helical" evidence="8">
    <location>
        <begin position="188"/>
        <end position="206"/>
    </location>
</feature>
<keyword evidence="5 8" id="KW-0812">Transmembrane</keyword>
<evidence type="ECO:0000256" key="6">
    <source>
        <dbReference type="ARBA" id="ARBA00022989"/>
    </source>
</evidence>
<gene>
    <name evidence="9" type="ORF">BJY18_003287</name>
</gene>
<dbReference type="GO" id="GO:0022857">
    <property type="term" value="F:transmembrane transporter activity"/>
    <property type="evidence" value="ECO:0007669"/>
    <property type="project" value="InterPro"/>
</dbReference>
<evidence type="ECO:0000256" key="1">
    <source>
        <dbReference type="ARBA" id="ARBA00004651"/>
    </source>
</evidence>
<dbReference type="CDD" id="cd06550">
    <property type="entry name" value="TM_ABC_iron-siderophores_like"/>
    <property type="match status" value="1"/>
</dbReference>
<feature type="transmembrane region" description="Helical" evidence="8">
    <location>
        <begin position="26"/>
        <end position="46"/>
    </location>
</feature>
<feature type="transmembrane region" description="Helical" evidence="8">
    <location>
        <begin position="80"/>
        <end position="101"/>
    </location>
</feature>
<dbReference type="EMBL" id="JACHMG010000001">
    <property type="protein sequence ID" value="MBB4685802.1"/>
    <property type="molecule type" value="Genomic_DNA"/>
</dbReference>
<dbReference type="GO" id="GO:0005886">
    <property type="term" value="C:plasma membrane"/>
    <property type="evidence" value="ECO:0007669"/>
    <property type="project" value="UniProtKB-SubCell"/>
</dbReference>
<dbReference type="Gene3D" id="1.10.3470.10">
    <property type="entry name" value="ABC transporter involved in vitamin B12 uptake, BtuC"/>
    <property type="match status" value="1"/>
</dbReference>
<sequence length="349" mass="35504">MSSALAGKPVRLWGDRISARVRGRQVVVCAALAAGLVVVLVLSLMLGDYPVPVGRVLSALFGGGARLDRFFVLDVRLPRALLAMAIGAALALAGAIFQRLSGNPLGSPDIVGFNDGAATGALLVTLVLGGVSVSAPLGAVLGGFVAAVAIYLLAYRGGVHGLRLILVGIGVSAILTSVRSYLITRADLSAAQGALAWLIGNLNALGWDQARPVLIGLACAVPVLTVLGRGLGLLEMGHERAAGLGVAVQRTQLLLLLVAIVLTALAVAYAGPIQFVALAAPQLARRLARTAGSALVTTALMGAVLLGCADLVAQRLFAPTQIPVGAVTLVLGGAYLAWLLHTERRAGRA</sequence>
<feature type="transmembrane region" description="Helical" evidence="8">
    <location>
        <begin position="213"/>
        <end position="234"/>
    </location>
</feature>
<reference evidence="9 10" key="1">
    <citation type="submission" date="2020-08" db="EMBL/GenBank/DDBJ databases">
        <title>Sequencing the genomes of 1000 actinobacteria strains.</title>
        <authorList>
            <person name="Klenk H.-P."/>
        </authorList>
    </citation>
    <scope>NUCLEOTIDE SEQUENCE [LARGE SCALE GENOMIC DNA]</scope>
    <source>
        <strain evidence="9 10">DSM 45859</strain>
    </source>
</reference>
<dbReference type="Proteomes" id="UP000581769">
    <property type="component" value="Unassembled WGS sequence"/>
</dbReference>
<feature type="transmembrane region" description="Helical" evidence="8">
    <location>
        <begin position="121"/>
        <end position="154"/>
    </location>
</feature>
<evidence type="ECO:0000256" key="4">
    <source>
        <dbReference type="ARBA" id="ARBA00022475"/>
    </source>
</evidence>
<dbReference type="InterPro" id="IPR000522">
    <property type="entry name" value="ABC_transptr_permease_BtuC"/>
</dbReference>
<dbReference type="PANTHER" id="PTHR30472:SF24">
    <property type="entry name" value="FERRIC ENTEROBACTIN TRANSPORT SYSTEM PERMEASE PROTEIN FEPG"/>
    <property type="match status" value="1"/>
</dbReference>
<evidence type="ECO:0000256" key="2">
    <source>
        <dbReference type="ARBA" id="ARBA00007935"/>
    </source>
</evidence>
<proteinExistence type="inferred from homology"/>
<evidence type="ECO:0000313" key="10">
    <source>
        <dbReference type="Proteomes" id="UP000581769"/>
    </source>
</evidence>
<evidence type="ECO:0000256" key="5">
    <source>
        <dbReference type="ARBA" id="ARBA00022692"/>
    </source>
</evidence>
<keyword evidence="3" id="KW-0813">Transport</keyword>
<keyword evidence="6 8" id="KW-1133">Transmembrane helix</keyword>
<protein>
    <submittedName>
        <fullName evidence="9">Iron complex transport system permease protein</fullName>
    </submittedName>
</protein>
<dbReference type="InterPro" id="IPR037294">
    <property type="entry name" value="ABC_BtuC-like"/>
</dbReference>
<keyword evidence="10" id="KW-1185">Reference proteome</keyword>
<accession>A0A840IX64</accession>
<comment type="caution">
    <text evidence="9">The sequence shown here is derived from an EMBL/GenBank/DDBJ whole genome shotgun (WGS) entry which is preliminary data.</text>
</comment>
<evidence type="ECO:0000256" key="7">
    <source>
        <dbReference type="ARBA" id="ARBA00023136"/>
    </source>
</evidence>
<evidence type="ECO:0000256" key="3">
    <source>
        <dbReference type="ARBA" id="ARBA00022448"/>
    </source>
</evidence>
<feature type="transmembrane region" description="Helical" evidence="8">
    <location>
        <begin position="292"/>
        <end position="316"/>
    </location>
</feature>
<name>A0A840IX64_9PSEU</name>
<feature type="transmembrane region" description="Helical" evidence="8">
    <location>
        <begin position="161"/>
        <end position="182"/>
    </location>
</feature>